<comment type="caution">
    <text evidence="3">The sequence shown here is derived from an EMBL/GenBank/DDBJ whole genome shotgun (WGS) entry which is preliminary data.</text>
</comment>
<gene>
    <name evidence="3" type="ORF">AO064_20295</name>
</gene>
<dbReference type="PROSITE" id="PS50111">
    <property type="entry name" value="CHEMOTAXIS_TRANSDUC_2"/>
    <property type="match status" value="1"/>
</dbReference>
<dbReference type="Gene3D" id="6.10.250.3200">
    <property type="match status" value="1"/>
</dbReference>
<evidence type="ECO:0000313" key="3">
    <source>
        <dbReference type="EMBL" id="OAJ46678.1"/>
    </source>
</evidence>
<dbReference type="Proteomes" id="UP000077563">
    <property type="component" value="Unassembled WGS sequence"/>
</dbReference>
<evidence type="ECO:0000259" key="2">
    <source>
        <dbReference type="PROSITE" id="PS50111"/>
    </source>
</evidence>
<accession>A0A9X5KS88</accession>
<evidence type="ECO:0000313" key="4">
    <source>
        <dbReference type="Proteomes" id="UP000077563"/>
    </source>
</evidence>
<dbReference type="InterPro" id="IPR004089">
    <property type="entry name" value="MCPsignal_dom"/>
</dbReference>
<dbReference type="GO" id="GO:0007165">
    <property type="term" value="P:signal transduction"/>
    <property type="evidence" value="ECO:0007669"/>
    <property type="project" value="UniProtKB-KW"/>
</dbReference>
<dbReference type="GO" id="GO:0006935">
    <property type="term" value="P:chemotaxis"/>
    <property type="evidence" value="ECO:0007669"/>
    <property type="project" value="UniProtKB-ARBA"/>
</dbReference>
<feature type="domain" description="Methyl-accepting transducer" evidence="2">
    <location>
        <begin position="26"/>
        <end position="84"/>
    </location>
</feature>
<organism evidence="3 4">
    <name type="scientific">Pseudomonas marginalis</name>
    <name type="common">Pseudomonas panacis</name>
    <dbReference type="NCBI Taxonomy" id="298"/>
    <lineage>
        <taxon>Bacteria</taxon>
        <taxon>Pseudomonadati</taxon>
        <taxon>Pseudomonadota</taxon>
        <taxon>Gammaproteobacteria</taxon>
        <taxon>Pseudomonadales</taxon>
        <taxon>Pseudomonadaceae</taxon>
        <taxon>Pseudomonas</taxon>
    </lineage>
</organism>
<reference evidence="3 4" key="1">
    <citation type="submission" date="2015-09" db="EMBL/GenBank/DDBJ databases">
        <title>Genome sequence of Pseudomonas marginalis ICMP 3553.</title>
        <authorList>
            <person name="Visnovsky S."/>
            <person name="Lu A."/>
            <person name="Panda P."/>
            <person name="Pitman A."/>
        </authorList>
    </citation>
    <scope>NUCLEOTIDE SEQUENCE [LARGE SCALE GENOMIC DNA]</scope>
    <source>
        <strain evidence="3 4">ICMP 3553</strain>
    </source>
</reference>
<name>A0A9X5KS88_PSEMA</name>
<proteinExistence type="predicted"/>
<keyword evidence="1" id="KW-0807">Transducer</keyword>
<dbReference type="GO" id="GO:0016020">
    <property type="term" value="C:membrane"/>
    <property type="evidence" value="ECO:0007669"/>
    <property type="project" value="InterPro"/>
</dbReference>
<dbReference type="Pfam" id="PF00015">
    <property type="entry name" value="MCPsignal"/>
    <property type="match status" value="1"/>
</dbReference>
<dbReference type="SUPFAM" id="SSF58104">
    <property type="entry name" value="Methyl-accepting chemotaxis protein (MCP) signaling domain"/>
    <property type="match status" value="1"/>
</dbReference>
<sequence length="84" mass="9429">MRHTPLFYRAPPHAHWARGRYKKAALFEDSENINAILTAIRGIAEQTNLLALNAAIEAEESSAASADLTKLAEQQRRLIIQFKV</sequence>
<dbReference type="AlphaFoldDB" id="A0A9X5KS88"/>
<protein>
    <recommendedName>
        <fullName evidence="2">Methyl-accepting transducer domain-containing protein</fullName>
    </recommendedName>
</protein>
<evidence type="ECO:0000256" key="1">
    <source>
        <dbReference type="PROSITE-ProRule" id="PRU00284"/>
    </source>
</evidence>
<dbReference type="EMBL" id="LKEG01000052">
    <property type="protein sequence ID" value="OAJ46678.1"/>
    <property type="molecule type" value="Genomic_DNA"/>
</dbReference>